<protein>
    <submittedName>
        <fullName evidence="2">Uncharacterized protein</fullName>
    </submittedName>
</protein>
<name>A0A512AH65_9SPHN</name>
<keyword evidence="1" id="KW-0812">Transmembrane</keyword>
<evidence type="ECO:0000313" key="3">
    <source>
        <dbReference type="Proteomes" id="UP000321464"/>
    </source>
</evidence>
<dbReference type="OrthoDB" id="9949453at2"/>
<organism evidence="2 3">
    <name type="scientific">Novosphingobium sediminis</name>
    <dbReference type="NCBI Taxonomy" id="707214"/>
    <lineage>
        <taxon>Bacteria</taxon>
        <taxon>Pseudomonadati</taxon>
        <taxon>Pseudomonadota</taxon>
        <taxon>Alphaproteobacteria</taxon>
        <taxon>Sphingomonadales</taxon>
        <taxon>Sphingomonadaceae</taxon>
        <taxon>Novosphingobium</taxon>
    </lineage>
</organism>
<dbReference type="EMBL" id="BJYR01000006">
    <property type="protein sequence ID" value="GEN99031.1"/>
    <property type="molecule type" value="Genomic_DNA"/>
</dbReference>
<evidence type="ECO:0000256" key="1">
    <source>
        <dbReference type="SAM" id="Phobius"/>
    </source>
</evidence>
<keyword evidence="1" id="KW-0472">Membrane</keyword>
<reference evidence="2 3" key="1">
    <citation type="submission" date="2019-07" db="EMBL/GenBank/DDBJ databases">
        <title>Whole genome shotgun sequence of Novosphingobium sediminis NBRC 106119.</title>
        <authorList>
            <person name="Hosoyama A."/>
            <person name="Uohara A."/>
            <person name="Ohji S."/>
            <person name="Ichikawa N."/>
        </authorList>
    </citation>
    <scope>NUCLEOTIDE SEQUENCE [LARGE SCALE GENOMIC DNA]</scope>
    <source>
        <strain evidence="2 3">NBRC 106119</strain>
    </source>
</reference>
<feature type="transmembrane region" description="Helical" evidence="1">
    <location>
        <begin position="20"/>
        <end position="39"/>
    </location>
</feature>
<dbReference type="Proteomes" id="UP000321464">
    <property type="component" value="Unassembled WGS sequence"/>
</dbReference>
<comment type="caution">
    <text evidence="2">The sequence shown here is derived from an EMBL/GenBank/DDBJ whole genome shotgun (WGS) entry which is preliminary data.</text>
</comment>
<keyword evidence="3" id="KW-1185">Reference proteome</keyword>
<dbReference type="RefSeq" id="WP_147158405.1">
    <property type="nucleotide sequence ID" value="NZ_BJYR01000006.1"/>
</dbReference>
<proteinExistence type="predicted"/>
<dbReference type="AlphaFoldDB" id="A0A512AH65"/>
<evidence type="ECO:0000313" key="2">
    <source>
        <dbReference type="EMBL" id="GEN99031.1"/>
    </source>
</evidence>
<gene>
    <name evidence="2" type="ORF">NSE01_08640</name>
</gene>
<keyword evidence="1" id="KW-1133">Transmembrane helix</keyword>
<accession>A0A512AH65</accession>
<sequence length="183" mass="18925">MSDLKQQLLSYRPDRANGALLPAGLALVLLAGAALQLGLPQGAAVPPALGVWRAPDRRLPMIAEVGAPDLAARPSLFSPLRLGRTVPDEIGGLAPRPVGPLDGTFVLGSVQVGRAKALLLRDEGGRVLRMAPGGSYRGWHLLRIEADGARFRKGVMSVHIGFGASAPAGGLNAASSESESNSE</sequence>